<evidence type="ECO:0000313" key="3">
    <source>
        <dbReference type="Proteomes" id="UP001211065"/>
    </source>
</evidence>
<evidence type="ECO:0000256" key="1">
    <source>
        <dbReference type="SAM" id="MobiDB-lite"/>
    </source>
</evidence>
<reference evidence="2" key="1">
    <citation type="submission" date="2020-05" db="EMBL/GenBank/DDBJ databases">
        <title>Phylogenomic resolution of chytrid fungi.</title>
        <authorList>
            <person name="Stajich J.E."/>
            <person name="Amses K."/>
            <person name="Simmons R."/>
            <person name="Seto K."/>
            <person name="Myers J."/>
            <person name="Bonds A."/>
            <person name="Quandt C.A."/>
            <person name="Barry K."/>
            <person name="Liu P."/>
            <person name="Grigoriev I."/>
            <person name="Longcore J.E."/>
            <person name="James T.Y."/>
        </authorList>
    </citation>
    <scope>NUCLEOTIDE SEQUENCE</scope>
    <source>
        <strain evidence="2">JEL0476</strain>
    </source>
</reference>
<proteinExistence type="predicted"/>
<dbReference type="EMBL" id="JADGJW010000154">
    <property type="protein sequence ID" value="KAJ3222896.1"/>
    <property type="molecule type" value="Genomic_DNA"/>
</dbReference>
<dbReference type="AlphaFoldDB" id="A0AAD5Y137"/>
<sequence>MVKSTSKPQAPKRISSITCNTPYKINSSSSDNSPQKYPSYQKIPQQNHLPSFNDTYALSESYNLRAVQVFKKFDEILRELQEKSMQ</sequence>
<gene>
    <name evidence="2" type="ORF">HK099_001781</name>
</gene>
<feature type="region of interest" description="Disordered" evidence="1">
    <location>
        <begin position="1"/>
        <end position="48"/>
    </location>
</feature>
<keyword evidence="3" id="KW-1185">Reference proteome</keyword>
<organism evidence="2 3">
    <name type="scientific">Clydaea vesicula</name>
    <dbReference type="NCBI Taxonomy" id="447962"/>
    <lineage>
        <taxon>Eukaryota</taxon>
        <taxon>Fungi</taxon>
        <taxon>Fungi incertae sedis</taxon>
        <taxon>Chytridiomycota</taxon>
        <taxon>Chytridiomycota incertae sedis</taxon>
        <taxon>Chytridiomycetes</taxon>
        <taxon>Lobulomycetales</taxon>
        <taxon>Lobulomycetaceae</taxon>
        <taxon>Clydaea</taxon>
    </lineage>
</organism>
<comment type="caution">
    <text evidence="2">The sequence shown here is derived from an EMBL/GenBank/DDBJ whole genome shotgun (WGS) entry which is preliminary data.</text>
</comment>
<accession>A0AAD5Y137</accession>
<evidence type="ECO:0000313" key="2">
    <source>
        <dbReference type="EMBL" id="KAJ3222896.1"/>
    </source>
</evidence>
<name>A0AAD5Y137_9FUNG</name>
<feature type="compositionally biased region" description="Polar residues" evidence="1">
    <location>
        <begin position="15"/>
        <end position="48"/>
    </location>
</feature>
<dbReference type="Proteomes" id="UP001211065">
    <property type="component" value="Unassembled WGS sequence"/>
</dbReference>
<protein>
    <submittedName>
        <fullName evidence="2">Uncharacterized protein</fullName>
    </submittedName>
</protein>